<evidence type="ECO:0000256" key="1">
    <source>
        <dbReference type="SAM" id="Phobius"/>
    </source>
</evidence>
<dbReference type="Proteomes" id="UP000276133">
    <property type="component" value="Unassembled WGS sequence"/>
</dbReference>
<reference evidence="2 3" key="1">
    <citation type="journal article" date="2018" name="Sci. Rep.">
        <title>Genomic signatures of local adaptation to the degree of environmental predictability in rotifers.</title>
        <authorList>
            <person name="Franch-Gras L."/>
            <person name="Hahn C."/>
            <person name="Garcia-Roger E.M."/>
            <person name="Carmona M.J."/>
            <person name="Serra M."/>
            <person name="Gomez A."/>
        </authorList>
    </citation>
    <scope>NUCLEOTIDE SEQUENCE [LARGE SCALE GENOMIC DNA]</scope>
    <source>
        <strain evidence="2">HYR1</strain>
    </source>
</reference>
<dbReference type="AlphaFoldDB" id="A0A3M7Q0N0"/>
<dbReference type="EMBL" id="REGN01008053">
    <property type="protein sequence ID" value="RNA04545.1"/>
    <property type="molecule type" value="Genomic_DNA"/>
</dbReference>
<evidence type="ECO:0000313" key="2">
    <source>
        <dbReference type="EMBL" id="RNA04545.1"/>
    </source>
</evidence>
<protein>
    <submittedName>
        <fullName evidence="2">Uncharacterized protein</fullName>
    </submittedName>
</protein>
<sequence length="116" mass="13688">MSDSLILASFDTGSLGFFLAKKKKIIVITFIPLIETGQLLSPSRFPNFPIEYFMSFLKMFLFFFVAIFVLFFLLTHNLERIYERRIKSYFQALEMKIKNILIPSLSESKMYYAKKD</sequence>
<proteinExistence type="predicted"/>
<name>A0A3M7Q0N0_BRAPC</name>
<feature type="transmembrane region" description="Helical" evidence="1">
    <location>
        <begin position="52"/>
        <end position="75"/>
    </location>
</feature>
<keyword evidence="3" id="KW-1185">Reference proteome</keyword>
<gene>
    <name evidence="2" type="ORF">BpHYR1_002732</name>
</gene>
<keyword evidence="1" id="KW-1133">Transmembrane helix</keyword>
<comment type="caution">
    <text evidence="2">The sequence shown here is derived from an EMBL/GenBank/DDBJ whole genome shotgun (WGS) entry which is preliminary data.</text>
</comment>
<keyword evidence="1" id="KW-0472">Membrane</keyword>
<evidence type="ECO:0000313" key="3">
    <source>
        <dbReference type="Proteomes" id="UP000276133"/>
    </source>
</evidence>
<accession>A0A3M7Q0N0</accession>
<organism evidence="2 3">
    <name type="scientific">Brachionus plicatilis</name>
    <name type="common">Marine rotifer</name>
    <name type="synonym">Brachionus muelleri</name>
    <dbReference type="NCBI Taxonomy" id="10195"/>
    <lineage>
        <taxon>Eukaryota</taxon>
        <taxon>Metazoa</taxon>
        <taxon>Spiralia</taxon>
        <taxon>Gnathifera</taxon>
        <taxon>Rotifera</taxon>
        <taxon>Eurotatoria</taxon>
        <taxon>Monogononta</taxon>
        <taxon>Pseudotrocha</taxon>
        <taxon>Ploima</taxon>
        <taxon>Brachionidae</taxon>
        <taxon>Brachionus</taxon>
    </lineage>
</organism>
<keyword evidence="1" id="KW-0812">Transmembrane</keyword>